<sequence length="128" mass="14604">MHPTDLASAYRHYIACLNQQDWPHLGRFVAPQVRHNGKPLGLAGYQAMLEGNYRDIPDLRFHIEQLACDPPWVASRLIFRCTPAGSFLGLPVNGKHVVFSENVFYRFDDGRIVEVWSVVDRAAIEQQL</sequence>
<dbReference type="Pfam" id="PF07366">
    <property type="entry name" value="SnoaL"/>
    <property type="match status" value="1"/>
</dbReference>
<dbReference type="RefSeq" id="WP_176571462.1">
    <property type="nucleotide sequence ID" value="NZ_CP056030.1"/>
</dbReference>
<reference evidence="1 2" key="1">
    <citation type="submission" date="2020-06" db="EMBL/GenBank/DDBJ databases">
        <title>Pseudomonas eucalypticola sp. nov., an endophyte of Eucalyptus dunnii leaves with biocontrol ability of eucalyptus leaf blight.</title>
        <authorList>
            <person name="Liu Y."/>
            <person name="Song Z."/>
            <person name="Zeng H."/>
            <person name="Lu M."/>
            <person name="Wang X."/>
            <person name="Lian X."/>
            <person name="Zhang Q."/>
        </authorList>
    </citation>
    <scope>NUCLEOTIDE SEQUENCE [LARGE SCALE GENOMIC DNA]</scope>
    <source>
        <strain evidence="1 2">NP-1</strain>
    </source>
</reference>
<dbReference type="EMBL" id="CP056030">
    <property type="protein sequence ID" value="QKZ05736.1"/>
    <property type="molecule type" value="Genomic_DNA"/>
</dbReference>
<protein>
    <submittedName>
        <fullName evidence="1">Ester cyclase</fullName>
    </submittedName>
</protein>
<dbReference type="Gene3D" id="3.10.450.50">
    <property type="match status" value="1"/>
</dbReference>
<organism evidence="1 2">
    <name type="scientific">Pseudomonas eucalypticola</name>
    <dbReference type="NCBI Taxonomy" id="2599595"/>
    <lineage>
        <taxon>Bacteria</taxon>
        <taxon>Pseudomonadati</taxon>
        <taxon>Pseudomonadota</taxon>
        <taxon>Gammaproteobacteria</taxon>
        <taxon>Pseudomonadales</taxon>
        <taxon>Pseudomonadaceae</taxon>
        <taxon>Pseudomonas</taxon>
    </lineage>
</organism>
<gene>
    <name evidence="1" type="ORF">HWQ56_18810</name>
</gene>
<dbReference type="GO" id="GO:0030638">
    <property type="term" value="P:polyketide metabolic process"/>
    <property type="evidence" value="ECO:0007669"/>
    <property type="project" value="InterPro"/>
</dbReference>
<dbReference type="InterPro" id="IPR032710">
    <property type="entry name" value="NTF2-like_dom_sf"/>
</dbReference>
<evidence type="ECO:0000313" key="2">
    <source>
        <dbReference type="Proteomes" id="UP000509568"/>
    </source>
</evidence>
<dbReference type="PANTHER" id="PTHR38436">
    <property type="entry name" value="POLYKETIDE CYCLASE SNOAL-LIKE DOMAIN"/>
    <property type="match status" value="1"/>
</dbReference>
<proteinExistence type="predicted"/>
<dbReference type="Proteomes" id="UP000509568">
    <property type="component" value="Chromosome"/>
</dbReference>
<name>A0A7D5D917_9PSED</name>
<keyword evidence="2" id="KW-1185">Reference proteome</keyword>
<dbReference type="PANTHER" id="PTHR38436:SF1">
    <property type="entry name" value="ESTER CYCLASE"/>
    <property type="match status" value="1"/>
</dbReference>
<accession>A0A7D5D917</accession>
<dbReference type="InterPro" id="IPR009959">
    <property type="entry name" value="Cyclase_SnoaL-like"/>
</dbReference>
<evidence type="ECO:0000313" key="1">
    <source>
        <dbReference type="EMBL" id="QKZ05736.1"/>
    </source>
</evidence>
<dbReference type="AlphaFoldDB" id="A0A7D5D917"/>
<dbReference type="KEGG" id="pez:HWQ56_18810"/>
<dbReference type="SUPFAM" id="SSF54427">
    <property type="entry name" value="NTF2-like"/>
    <property type="match status" value="1"/>
</dbReference>